<proteinExistence type="predicted"/>
<dbReference type="EMBL" id="CAJOBJ010017857">
    <property type="protein sequence ID" value="CAF4194948.1"/>
    <property type="molecule type" value="Genomic_DNA"/>
</dbReference>
<evidence type="ECO:0000259" key="1">
    <source>
        <dbReference type="Pfam" id="PF01039"/>
    </source>
</evidence>
<evidence type="ECO:0000313" key="4">
    <source>
        <dbReference type="EMBL" id="CAF5172875.1"/>
    </source>
</evidence>
<gene>
    <name evidence="4" type="ORF">BYL167_LOCUS77644</name>
    <name evidence="3" type="ORF">GIL414_LOCUS21370</name>
    <name evidence="2" type="ORF">SMN809_LOCUS20898</name>
</gene>
<accession>A0A8S3H388</accession>
<sequence length="33" mass="3728">MWPNARISVMGGEQAAQVLTQITSEQRKRQGKQ</sequence>
<dbReference type="SUPFAM" id="SSF52096">
    <property type="entry name" value="ClpP/crotonase"/>
    <property type="match status" value="1"/>
</dbReference>
<dbReference type="EMBL" id="CAJOBH010283509">
    <property type="protein sequence ID" value="CAF5172875.1"/>
    <property type="molecule type" value="Genomic_DNA"/>
</dbReference>
<reference evidence="4" key="1">
    <citation type="submission" date="2021-02" db="EMBL/GenBank/DDBJ databases">
        <authorList>
            <person name="Nowell W R."/>
        </authorList>
    </citation>
    <scope>NUCLEOTIDE SEQUENCE</scope>
</reference>
<evidence type="ECO:0000313" key="5">
    <source>
        <dbReference type="Proteomes" id="UP000681967"/>
    </source>
</evidence>
<comment type="caution">
    <text evidence="4">The sequence shown here is derived from an EMBL/GenBank/DDBJ whole genome shotgun (WGS) entry which is preliminary data.</text>
</comment>
<evidence type="ECO:0000313" key="3">
    <source>
        <dbReference type="EMBL" id="CAF4194948.1"/>
    </source>
</evidence>
<name>A0A8S3H388_9BILA</name>
<dbReference type="Pfam" id="PF01039">
    <property type="entry name" value="Carboxyl_trans"/>
    <property type="match status" value="1"/>
</dbReference>
<dbReference type="InterPro" id="IPR029045">
    <property type="entry name" value="ClpP/crotonase-like_dom_sf"/>
</dbReference>
<evidence type="ECO:0000313" key="2">
    <source>
        <dbReference type="EMBL" id="CAF4178187.1"/>
    </source>
</evidence>
<dbReference type="Proteomes" id="UP000681967">
    <property type="component" value="Unassembled WGS sequence"/>
</dbReference>
<dbReference type="AlphaFoldDB" id="A0A8S3H388"/>
<dbReference type="EMBL" id="CAJOBI010014692">
    <property type="protein sequence ID" value="CAF4178187.1"/>
    <property type="molecule type" value="Genomic_DNA"/>
</dbReference>
<dbReference type="InterPro" id="IPR034733">
    <property type="entry name" value="AcCoA_carboxyl_beta"/>
</dbReference>
<dbReference type="Gene3D" id="3.90.226.10">
    <property type="entry name" value="2-enoyl-CoA Hydratase, Chain A, domain 1"/>
    <property type="match status" value="1"/>
</dbReference>
<feature type="non-terminal residue" evidence="4">
    <location>
        <position position="33"/>
    </location>
</feature>
<dbReference type="Proteomes" id="UP000681720">
    <property type="component" value="Unassembled WGS sequence"/>
</dbReference>
<feature type="domain" description="Acetyl-coenzyme A carboxylase carboxyl transferase subunit beta" evidence="1">
    <location>
        <begin position="1"/>
        <end position="32"/>
    </location>
</feature>
<organism evidence="4 5">
    <name type="scientific">Rotaria magnacalcarata</name>
    <dbReference type="NCBI Taxonomy" id="392030"/>
    <lineage>
        <taxon>Eukaryota</taxon>
        <taxon>Metazoa</taxon>
        <taxon>Spiralia</taxon>
        <taxon>Gnathifera</taxon>
        <taxon>Rotifera</taxon>
        <taxon>Eurotatoria</taxon>
        <taxon>Bdelloidea</taxon>
        <taxon>Philodinida</taxon>
        <taxon>Philodinidae</taxon>
        <taxon>Rotaria</taxon>
    </lineage>
</organism>
<dbReference type="Proteomes" id="UP000676336">
    <property type="component" value="Unassembled WGS sequence"/>
</dbReference>
<protein>
    <recommendedName>
        <fullName evidence="1">Acetyl-coenzyme A carboxylase carboxyl transferase subunit beta domain-containing protein</fullName>
    </recommendedName>
</protein>